<keyword evidence="5 10" id="KW-0812">Transmembrane</keyword>
<evidence type="ECO:0000256" key="9">
    <source>
        <dbReference type="ARBA" id="ARBA00023136"/>
    </source>
</evidence>
<protein>
    <submittedName>
        <fullName evidence="11">Ktr system potassium transporter B</fullName>
    </submittedName>
</protein>
<evidence type="ECO:0000256" key="8">
    <source>
        <dbReference type="ARBA" id="ARBA00023065"/>
    </source>
</evidence>
<dbReference type="PATRIC" id="fig|220754.4.peg.2428"/>
<keyword evidence="8" id="KW-0406">Ion transport</keyword>
<gene>
    <name evidence="11" type="ORF">KR50_24120</name>
</gene>
<dbReference type="InterPro" id="IPR004772">
    <property type="entry name" value="TrkH"/>
</dbReference>
<dbReference type="Pfam" id="PF02386">
    <property type="entry name" value="TrkH"/>
    <property type="match status" value="1"/>
</dbReference>
<feature type="transmembrane region" description="Helical" evidence="10">
    <location>
        <begin position="287"/>
        <end position="320"/>
    </location>
</feature>
<dbReference type="InterPro" id="IPR003445">
    <property type="entry name" value="Cat_transpt"/>
</dbReference>
<feature type="transmembrane region" description="Helical" evidence="10">
    <location>
        <begin position="221"/>
        <end position="241"/>
    </location>
</feature>
<evidence type="ECO:0000313" key="12">
    <source>
        <dbReference type="Proteomes" id="UP000031972"/>
    </source>
</evidence>
<dbReference type="GO" id="GO:0005886">
    <property type="term" value="C:plasma membrane"/>
    <property type="evidence" value="ECO:0007669"/>
    <property type="project" value="UniProtKB-SubCell"/>
</dbReference>
<evidence type="ECO:0000256" key="3">
    <source>
        <dbReference type="ARBA" id="ARBA00022475"/>
    </source>
</evidence>
<dbReference type="OrthoDB" id="9810952at2"/>
<dbReference type="EMBL" id="JXRR01000015">
    <property type="protein sequence ID" value="KIL47090.1"/>
    <property type="molecule type" value="Genomic_DNA"/>
</dbReference>
<feature type="transmembrane region" description="Helical" evidence="10">
    <location>
        <begin position="71"/>
        <end position="95"/>
    </location>
</feature>
<accession>A0A0C2R9W4</accession>
<evidence type="ECO:0000256" key="5">
    <source>
        <dbReference type="ARBA" id="ARBA00022692"/>
    </source>
</evidence>
<feature type="transmembrane region" description="Helical" evidence="10">
    <location>
        <begin position="38"/>
        <end position="59"/>
    </location>
</feature>
<proteinExistence type="predicted"/>
<dbReference type="RefSeq" id="WP_041058548.1">
    <property type="nucleotide sequence ID" value="NZ_JXRR01000015.1"/>
</dbReference>
<keyword evidence="12" id="KW-1185">Reference proteome</keyword>
<evidence type="ECO:0000256" key="1">
    <source>
        <dbReference type="ARBA" id="ARBA00004651"/>
    </source>
</evidence>
<feature type="transmembrane region" description="Helical" evidence="10">
    <location>
        <begin position="154"/>
        <end position="173"/>
    </location>
</feature>
<keyword evidence="6" id="KW-0630">Potassium</keyword>
<keyword evidence="7 10" id="KW-1133">Transmembrane helix</keyword>
<feature type="transmembrane region" description="Helical" evidence="10">
    <location>
        <begin position="401"/>
        <end position="422"/>
    </location>
</feature>
<name>A0A0C2R9W4_9BACL</name>
<reference evidence="11 12" key="1">
    <citation type="submission" date="2015-01" db="EMBL/GenBank/DDBJ databases">
        <title>Jeotgalibacillus campisalis genome sequencing.</title>
        <authorList>
            <person name="Goh K.M."/>
            <person name="Chan K.-G."/>
            <person name="Yaakop A.S."/>
            <person name="Ee R."/>
            <person name="Gan H.M."/>
            <person name="Chan C.S."/>
        </authorList>
    </citation>
    <scope>NUCLEOTIDE SEQUENCE [LARGE SCALE GENOMIC DNA]</scope>
    <source>
        <strain evidence="11 12">SF-57</strain>
    </source>
</reference>
<keyword evidence="3" id="KW-1003">Cell membrane</keyword>
<keyword evidence="2" id="KW-0813">Transport</keyword>
<keyword evidence="9 10" id="KW-0472">Membrane</keyword>
<evidence type="ECO:0000256" key="4">
    <source>
        <dbReference type="ARBA" id="ARBA00022538"/>
    </source>
</evidence>
<keyword evidence="4" id="KW-0633">Potassium transport</keyword>
<evidence type="ECO:0000256" key="10">
    <source>
        <dbReference type="SAM" id="Phobius"/>
    </source>
</evidence>
<feature type="transmembrane region" description="Helical" evidence="10">
    <location>
        <begin position="12"/>
        <end position="32"/>
    </location>
</feature>
<dbReference type="PANTHER" id="PTHR32024">
    <property type="entry name" value="TRK SYSTEM POTASSIUM UPTAKE PROTEIN TRKG-RELATED"/>
    <property type="match status" value="1"/>
</dbReference>
<comment type="subcellular location">
    <subcellularLocation>
        <location evidence="1">Cell membrane</location>
        <topology evidence="1">Multi-pass membrane protein</topology>
    </subcellularLocation>
</comment>
<feature type="transmembrane region" description="Helical" evidence="10">
    <location>
        <begin position="185"/>
        <end position="209"/>
    </location>
</feature>
<sequence length="439" mass="47210">MKKKGTLTPPQLLVAVFTLSITTGTLLLKLPISYTGELSWVDAFFTAVSAMTVTGLVVVDTGTAYTIFGQVVIMGLIQLGGLGIMTFAVLIFLLLGRKIGFKERLIIQQSLNQNGSGGIIRLAIELAVFAFIIEAFAVLLLSTVWVPEFGMAKGLYFSLFHAVSAFNNAGFGLKADSLSGYVNDPLINIVISALFILGGIGFTVLIDLWHSRSVKQLSLHTKIMVLGTFVLNVVAMLYIFLNEYGNPLTLGAMELDGKLWASYFQAVTPRTAGFNTLDIASMDDSSILFIIVLMFIGAGSASTGGGIKVTTFVIIMLATVSFFRRKAEINLFSRQIKQELVFKSLAIAMSSILLVTFALMILTHTESGFTFLEIVFETVSAFGTVGLSMGITGNLSEAGKVVLIVVMFVGKLGPLTLAFSIAKPDHSKIKYPKTDVLAG</sequence>
<feature type="transmembrane region" description="Helical" evidence="10">
    <location>
        <begin position="119"/>
        <end position="142"/>
    </location>
</feature>
<evidence type="ECO:0000256" key="6">
    <source>
        <dbReference type="ARBA" id="ARBA00022958"/>
    </source>
</evidence>
<organism evidence="11 12">
    <name type="scientific">Jeotgalibacillus campisalis</name>
    <dbReference type="NCBI Taxonomy" id="220754"/>
    <lineage>
        <taxon>Bacteria</taxon>
        <taxon>Bacillati</taxon>
        <taxon>Bacillota</taxon>
        <taxon>Bacilli</taxon>
        <taxon>Bacillales</taxon>
        <taxon>Caryophanaceae</taxon>
        <taxon>Jeotgalibacillus</taxon>
    </lineage>
</organism>
<dbReference type="Proteomes" id="UP000031972">
    <property type="component" value="Unassembled WGS sequence"/>
</dbReference>
<feature type="transmembrane region" description="Helical" evidence="10">
    <location>
        <begin position="340"/>
        <end position="362"/>
    </location>
</feature>
<comment type="caution">
    <text evidence="11">The sequence shown here is derived from an EMBL/GenBank/DDBJ whole genome shotgun (WGS) entry which is preliminary data.</text>
</comment>
<feature type="transmembrane region" description="Helical" evidence="10">
    <location>
        <begin position="368"/>
        <end position="389"/>
    </location>
</feature>
<dbReference type="AlphaFoldDB" id="A0A0C2R9W4"/>
<evidence type="ECO:0000256" key="2">
    <source>
        <dbReference type="ARBA" id="ARBA00022448"/>
    </source>
</evidence>
<dbReference type="PANTHER" id="PTHR32024:SF1">
    <property type="entry name" value="KTR SYSTEM POTASSIUM UPTAKE PROTEIN B"/>
    <property type="match status" value="1"/>
</dbReference>
<evidence type="ECO:0000256" key="7">
    <source>
        <dbReference type="ARBA" id="ARBA00022989"/>
    </source>
</evidence>
<dbReference type="NCBIfam" id="TIGR00933">
    <property type="entry name" value="2a38"/>
    <property type="match status" value="1"/>
</dbReference>
<dbReference type="GO" id="GO:0015379">
    <property type="term" value="F:potassium:chloride symporter activity"/>
    <property type="evidence" value="ECO:0007669"/>
    <property type="project" value="InterPro"/>
</dbReference>
<evidence type="ECO:0000313" key="11">
    <source>
        <dbReference type="EMBL" id="KIL47090.1"/>
    </source>
</evidence>